<dbReference type="GO" id="GO:0030983">
    <property type="term" value="F:mismatched DNA binding"/>
    <property type="evidence" value="ECO:0007669"/>
    <property type="project" value="InterPro"/>
</dbReference>
<proteinExistence type="predicted"/>
<accession>A0A081KFN6</accession>
<dbReference type="Gene3D" id="3.40.50.300">
    <property type="entry name" value="P-loop containing nucleotide triphosphate hydrolases"/>
    <property type="match status" value="1"/>
</dbReference>
<evidence type="ECO:0000259" key="4">
    <source>
        <dbReference type="SMART" id="SM00534"/>
    </source>
</evidence>
<keyword evidence="3" id="KW-0238">DNA-binding</keyword>
<keyword evidence="2" id="KW-0067">ATP-binding</keyword>
<comment type="caution">
    <text evidence="5">The sequence shown here is derived from an EMBL/GenBank/DDBJ whole genome shotgun (WGS) entry which is preliminary data.</text>
</comment>
<dbReference type="STRING" id="305900.GV64_21560"/>
<evidence type="ECO:0000256" key="1">
    <source>
        <dbReference type="ARBA" id="ARBA00022741"/>
    </source>
</evidence>
<dbReference type="InterPro" id="IPR027417">
    <property type="entry name" value="P-loop_NTPase"/>
</dbReference>
<dbReference type="GO" id="GO:0005524">
    <property type="term" value="F:ATP binding"/>
    <property type="evidence" value="ECO:0007669"/>
    <property type="project" value="UniProtKB-KW"/>
</dbReference>
<dbReference type="PANTHER" id="PTHR11361">
    <property type="entry name" value="DNA MISMATCH REPAIR PROTEIN MUTS FAMILY MEMBER"/>
    <property type="match status" value="1"/>
</dbReference>
<dbReference type="PANTHER" id="PTHR11361:SF99">
    <property type="entry name" value="DNA MISMATCH REPAIR PROTEIN"/>
    <property type="match status" value="1"/>
</dbReference>
<dbReference type="GO" id="GO:0140664">
    <property type="term" value="F:ATP-dependent DNA damage sensor activity"/>
    <property type="evidence" value="ECO:0007669"/>
    <property type="project" value="InterPro"/>
</dbReference>
<evidence type="ECO:0000256" key="3">
    <source>
        <dbReference type="ARBA" id="ARBA00023125"/>
    </source>
</evidence>
<organism evidence="5 6">
    <name type="scientific">Endozoicomonas elysicola</name>
    <dbReference type="NCBI Taxonomy" id="305900"/>
    <lineage>
        <taxon>Bacteria</taxon>
        <taxon>Pseudomonadati</taxon>
        <taxon>Pseudomonadota</taxon>
        <taxon>Gammaproteobacteria</taxon>
        <taxon>Oceanospirillales</taxon>
        <taxon>Endozoicomonadaceae</taxon>
        <taxon>Endozoicomonas</taxon>
    </lineage>
</organism>
<dbReference type="Pfam" id="PF00488">
    <property type="entry name" value="MutS_V"/>
    <property type="match status" value="1"/>
</dbReference>
<dbReference type="InterPro" id="IPR045076">
    <property type="entry name" value="MutS"/>
</dbReference>
<dbReference type="Proteomes" id="UP000027997">
    <property type="component" value="Unassembled WGS sequence"/>
</dbReference>
<dbReference type="SMART" id="SM00534">
    <property type="entry name" value="MUTSac"/>
    <property type="match status" value="1"/>
</dbReference>
<dbReference type="EMBL" id="JOJP01000001">
    <property type="protein sequence ID" value="KEI72962.1"/>
    <property type="molecule type" value="Genomic_DNA"/>
</dbReference>
<dbReference type="InterPro" id="IPR036187">
    <property type="entry name" value="DNA_mismatch_repair_MutS_sf"/>
</dbReference>
<feature type="domain" description="DNA mismatch repair proteins mutS family" evidence="4">
    <location>
        <begin position="516"/>
        <end position="710"/>
    </location>
</feature>
<dbReference type="GO" id="GO:0005829">
    <property type="term" value="C:cytosol"/>
    <property type="evidence" value="ECO:0007669"/>
    <property type="project" value="TreeGrafter"/>
</dbReference>
<reference evidence="5 6" key="1">
    <citation type="submission" date="2014-06" db="EMBL/GenBank/DDBJ databases">
        <title>Whole Genome Sequences of Three Symbiotic Endozoicomonas Bacteria.</title>
        <authorList>
            <person name="Neave M.J."/>
            <person name="Apprill A."/>
            <person name="Voolstra C.R."/>
        </authorList>
    </citation>
    <scope>NUCLEOTIDE SEQUENCE [LARGE SCALE GENOMIC DNA]</scope>
    <source>
        <strain evidence="5 6">DSM 22380</strain>
    </source>
</reference>
<evidence type="ECO:0000313" key="6">
    <source>
        <dbReference type="Proteomes" id="UP000027997"/>
    </source>
</evidence>
<sequence>MTALLTESNHSKQALQEECYTQNLCNKSAINKRKIKNQNYKHQSQSIGKKHLIFFFITTITTSFNVSGEMEISNTYQLIHDHLSKIHSVDKYKNAMNARNQKQELPDIILSPGERRSILLQNFSQAHKANNETLSYHAVKDLHILSGTIQNPGQSLLSSIGSPMTVTGEIMLANLLISPITDVNTLQKRQQALQYLLDHPKVIFQIEEYLIHYAADEDGLIALLDPSDVVNSPHFDEIDYQTHFPGLTSDSTREEIARRLNDTINILGALNVPLGLIGSTFLGIFDPRYGIVQGLLDAAINLPSNMNLVISIIHQNFQGLPPPAKIFTLGSFVVLQIIAIYKSYRLVQETRAAYTFVMERSRRPGRALESARELKQLLQYHPVLEGILNHYSGFLKFRNSTQIQEIVTLLKDAPEKTPDALSYLSTNMGRYKRSLMLLRRNHSSLTRIMQATGEIDAWLTVAKLLRSSSYREHNPLSFAQYELSEQPTIELQGFWNPLLHPSIAIPSDLTASQSPPSNIIITGPNAAGKSTAIDAIALNVIMAQTLGIAAAEALALTPFSFIHTHMVIEPETFTGVSSFSAESKRAIKLLQKLQSLTEGQFSIAFLDEIFSNTNPKEGEVGALAYMKAIGDFSNTISISSTHYTRLTSLADQFPGTFQNIHVSADINNEGNLEYDYVLKPGSSTQNVAFNILKEGGIQQDFLDIVQELLEDPEGNTPKASYNFLEHQ</sequence>
<gene>
    <name evidence="5" type="ORF">GV64_21560</name>
</gene>
<evidence type="ECO:0000256" key="2">
    <source>
        <dbReference type="ARBA" id="ARBA00022840"/>
    </source>
</evidence>
<keyword evidence="1" id="KW-0547">Nucleotide-binding</keyword>
<dbReference type="InterPro" id="IPR000432">
    <property type="entry name" value="DNA_mismatch_repair_MutS_C"/>
</dbReference>
<dbReference type="eggNOG" id="COG0249">
    <property type="taxonomic scope" value="Bacteria"/>
</dbReference>
<dbReference type="AlphaFoldDB" id="A0A081KFN6"/>
<dbReference type="Gene3D" id="1.10.1420.10">
    <property type="match status" value="1"/>
</dbReference>
<protein>
    <recommendedName>
        <fullName evidence="4">DNA mismatch repair proteins mutS family domain-containing protein</fullName>
    </recommendedName>
</protein>
<dbReference type="SUPFAM" id="SSF48334">
    <property type="entry name" value="DNA repair protein MutS, domain III"/>
    <property type="match status" value="1"/>
</dbReference>
<dbReference type="GO" id="GO:0006298">
    <property type="term" value="P:mismatch repair"/>
    <property type="evidence" value="ECO:0007669"/>
    <property type="project" value="InterPro"/>
</dbReference>
<name>A0A081KFN6_9GAMM</name>
<keyword evidence="6" id="KW-1185">Reference proteome</keyword>
<evidence type="ECO:0000313" key="5">
    <source>
        <dbReference type="EMBL" id="KEI72962.1"/>
    </source>
</evidence>
<dbReference type="SUPFAM" id="SSF52540">
    <property type="entry name" value="P-loop containing nucleoside triphosphate hydrolases"/>
    <property type="match status" value="1"/>
</dbReference>